<gene>
    <name evidence="1" type="ORF">E5J99_13045</name>
</gene>
<keyword evidence="2" id="KW-1185">Reference proteome</keyword>
<reference evidence="1 2" key="1">
    <citation type="submission" date="2019-04" db="EMBL/GenBank/DDBJ databases">
        <authorList>
            <person name="Feng G."/>
            <person name="Zhang J."/>
            <person name="Zhu H."/>
        </authorList>
    </citation>
    <scope>NUCLEOTIDE SEQUENCE [LARGE SCALE GENOMIC DNA]</scope>
    <source>
        <strain evidence="1 2">JCM 17223</strain>
    </source>
</reference>
<name>A0A4Z0PMD3_9BACT</name>
<dbReference type="Proteomes" id="UP000297739">
    <property type="component" value="Unassembled WGS sequence"/>
</dbReference>
<evidence type="ECO:0008006" key="3">
    <source>
        <dbReference type="Google" id="ProtNLM"/>
    </source>
</evidence>
<evidence type="ECO:0000313" key="2">
    <source>
        <dbReference type="Proteomes" id="UP000297739"/>
    </source>
</evidence>
<comment type="caution">
    <text evidence="1">The sequence shown here is derived from an EMBL/GenBank/DDBJ whole genome shotgun (WGS) entry which is preliminary data.</text>
</comment>
<proteinExistence type="predicted"/>
<dbReference type="PROSITE" id="PS51318">
    <property type="entry name" value="TAT"/>
    <property type="match status" value="1"/>
</dbReference>
<sequence>MAPSPSFFTRRRLLWAALAAQVLFILAVAGAGYATTAFGRVVVLRTTPVDPRDLLFGDYVRLNYTISQVPARLWHGPQPPQAGQPVYVLLQPLRGAYEAAGVYSTEPAADAHQVVLRGWVTDSWAHGIRLRFGLERYYVPEKTGLSLEKSATRQPLLVRVSVAPWGQARIMQVAPAQN</sequence>
<dbReference type="OrthoDB" id="4868247at2"/>
<dbReference type="EMBL" id="SRLD01000024">
    <property type="protein sequence ID" value="TGE15326.1"/>
    <property type="molecule type" value="Genomic_DNA"/>
</dbReference>
<evidence type="ECO:0000313" key="1">
    <source>
        <dbReference type="EMBL" id="TGE15326.1"/>
    </source>
</evidence>
<dbReference type="InterPro" id="IPR006311">
    <property type="entry name" value="TAT_signal"/>
</dbReference>
<dbReference type="AlphaFoldDB" id="A0A4Z0PMD3"/>
<accession>A0A4Z0PMD3</accession>
<dbReference type="InterPro" id="IPR025833">
    <property type="entry name" value="GDYXXLXY"/>
</dbReference>
<protein>
    <recommendedName>
        <fullName evidence="3">GDYXXLXY domain-containing protein</fullName>
    </recommendedName>
</protein>
<organism evidence="1 2">
    <name type="scientific">Hymenobacter elongatus</name>
    <dbReference type="NCBI Taxonomy" id="877208"/>
    <lineage>
        <taxon>Bacteria</taxon>
        <taxon>Pseudomonadati</taxon>
        <taxon>Bacteroidota</taxon>
        <taxon>Cytophagia</taxon>
        <taxon>Cytophagales</taxon>
        <taxon>Hymenobacteraceae</taxon>
        <taxon>Hymenobacter</taxon>
    </lineage>
</organism>
<dbReference type="Pfam" id="PF14345">
    <property type="entry name" value="GDYXXLXY"/>
    <property type="match status" value="1"/>
</dbReference>